<keyword evidence="3" id="KW-0238">DNA-binding</keyword>
<evidence type="ECO:0000256" key="1">
    <source>
        <dbReference type="ARBA" id="ARBA00022737"/>
    </source>
</evidence>
<dbReference type="EMBL" id="JAEFBJ010000004">
    <property type="protein sequence ID" value="KAG7622510.1"/>
    <property type="molecule type" value="Genomic_DNA"/>
</dbReference>
<evidence type="ECO:0000256" key="4">
    <source>
        <dbReference type="ARBA" id="ARBA00023163"/>
    </source>
</evidence>
<dbReference type="PANTHER" id="PTHR31674">
    <property type="entry name" value="B3 DOMAIN-CONTAINING PROTEIN REM-LIKE 3-RELATED"/>
    <property type="match status" value="1"/>
</dbReference>
<keyword evidence="1" id="KW-0677">Repeat</keyword>
<feature type="compositionally biased region" description="Polar residues" evidence="6">
    <location>
        <begin position="287"/>
        <end position="299"/>
    </location>
</feature>
<keyword evidence="4" id="KW-0804">Transcription</keyword>
<feature type="compositionally biased region" description="Basic and acidic residues" evidence="6">
    <location>
        <begin position="270"/>
        <end position="280"/>
    </location>
</feature>
<keyword evidence="2" id="KW-0805">Transcription regulation</keyword>
<dbReference type="AlphaFoldDB" id="A0A8T2EJ88"/>
<dbReference type="InterPro" id="IPR003340">
    <property type="entry name" value="B3_DNA-bd"/>
</dbReference>
<dbReference type="FunFam" id="2.40.330.10:FF:000009">
    <property type="entry name" value="Transcriptional factor B3 family protein"/>
    <property type="match status" value="1"/>
</dbReference>
<protein>
    <submittedName>
        <fullName evidence="8">B3 DNA binding domain</fullName>
    </submittedName>
</protein>
<dbReference type="Pfam" id="PF02362">
    <property type="entry name" value="B3"/>
    <property type="match status" value="2"/>
</dbReference>
<keyword evidence="9" id="KW-1185">Reference proteome</keyword>
<feature type="region of interest" description="Disordered" evidence="6">
    <location>
        <begin position="249"/>
        <end position="299"/>
    </location>
</feature>
<dbReference type="PROSITE" id="PS50863">
    <property type="entry name" value="B3"/>
    <property type="match status" value="2"/>
</dbReference>
<feature type="domain" description="TF-B3" evidence="7">
    <location>
        <begin position="151"/>
        <end position="246"/>
    </location>
</feature>
<sequence>MKNPTLFAPKSPHFSQPILPGFKSHIKIPVKFFSKHIEGKHEGNTVYLRSYPSRRTWKVKMEGHKLTEGWKEFVEAHDLRVGDFVVFKHKGDMLFHVTAIGPSCCEVQYAPSRSHDRNEESDEIGESSRNEKIIEENVKTEPDQFSPDLTCFSQSVTASNLTRDLVGIPRDFAKRYGLNIGRHEIVLMDEEGNTWESEVKSYKSGRVFIAGGWTSLCTANKLEVGDSCTFKLLRNPKIPVFRLCSRPKAGAEARPHKRSRVQSSSGGSRQKHDVRQKLDEEGGPSRCTRSSNKATGDQEKLQQTQSCFIFDHVAKVKQSVEDTLNSIRRFRAKLETKEHNLEALLQETKTKL</sequence>
<evidence type="ECO:0000256" key="6">
    <source>
        <dbReference type="SAM" id="MobiDB-lite"/>
    </source>
</evidence>
<dbReference type="SMART" id="SM01019">
    <property type="entry name" value="B3"/>
    <property type="match status" value="2"/>
</dbReference>
<dbReference type="GO" id="GO:0003677">
    <property type="term" value="F:DNA binding"/>
    <property type="evidence" value="ECO:0007669"/>
    <property type="project" value="UniProtKB-KW"/>
</dbReference>
<organism evidence="8 9">
    <name type="scientific">Arabidopsis suecica</name>
    <name type="common">Swedish thale-cress</name>
    <name type="synonym">Cardaminopsis suecica</name>
    <dbReference type="NCBI Taxonomy" id="45249"/>
    <lineage>
        <taxon>Eukaryota</taxon>
        <taxon>Viridiplantae</taxon>
        <taxon>Streptophyta</taxon>
        <taxon>Embryophyta</taxon>
        <taxon>Tracheophyta</taxon>
        <taxon>Spermatophyta</taxon>
        <taxon>Magnoliopsida</taxon>
        <taxon>eudicotyledons</taxon>
        <taxon>Gunneridae</taxon>
        <taxon>Pentapetalae</taxon>
        <taxon>rosids</taxon>
        <taxon>malvids</taxon>
        <taxon>Brassicales</taxon>
        <taxon>Brassicaceae</taxon>
        <taxon>Camelineae</taxon>
        <taxon>Arabidopsis</taxon>
    </lineage>
</organism>
<evidence type="ECO:0000259" key="7">
    <source>
        <dbReference type="PROSITE" id="PS50863"/>
    </source>
</evidence>
<feature type="domain" description="TF-B3" evidence="7">
    <location>
        <begin position="11"/>
        <end position="103"/>
    </location>
</feature>
<evidence type="ECO:0000256" key="2">
    <source>
        <dbReference type="ARBA" id="ARBA00023015"/>
    </source>
</evidence>
<reference evidence="8 9" key="1">
    <citation type="submission" date="2020-12" db="EMBL/GenBank/DDBJ databases">
        <title>Concerted genomic and epigenomic changes stabilize Arabidopsis allopolyploids.</title>
        <authorList>
            <person name="Chen Z."/>
        </authorList>
    </citation>
    <scope>NUCLEOTIDE SEQUENCE [LARGE SCALE GENOMIC DNA]</scope>
    <source>
        <strain evidence="8">As9502</strain>
        <tissue evidence="8">Leaf</tissue>
    </source>
</reference>
<keyword evidence="5" id="KW-0539">Nucleus</keyword>
<evidence type="ECO:0000256" key="3">
    <source>
        <dbReference type="ARBA" id="ARBA00023125"/>
    </source>
</evidence>
<proteinExistence type="predicted"/>
<evidence type="ECO:0000256" key="5">
    <source>
        <dbReference type="ARBA" id="ARBA00023242"/>
    </source>
</evidence>
<evidence type="ECO:0000313" key="9">
    <source>
        <dbReference type="Proteomes" id="UP000694251"/>
    </source>
</evidence>
<dbReference type="CDD" id="cd10017">
    <property type="entry name" value="B3_DNA"/>
    <property type="match status" value="2"/>
</dbReference>
<evidence type="ECO:0000313" key="8">
    <source>
        <dbReference type="EMBL" id="KAG7622510.1"/>
    </source>
</evidence>
<dbReference type="PANTHER" id="PTHR31674:SF62">
    <property type="entry name" value="B3 DOMAIN-CONTAINING PROTEIN REM14-RELATED"/>
    <property type="match status" value="1"/>
</dbReference>
<dbReference type="OrthoDB" id="1109907at2759"/>
<comment type="caution">
    <text evidence="8">The sequence shown here is derived from an EMBL/GenBank/DDBJ whole genome shotgun (WGS) entry which is preliminary data.</text>
</comment>
<accession>A0A8T2EJ88</accession>
<name>A0A8T2EJ88_ARASU</name>
<dbReference type="InterPro" id="IPR039218">
    <property type="entry name" value="REM_fam"/>
</dbReference>
<dbReference type="Proteomes" id="UP000694251">
    <property type="component" value="Chromosome 4"/>
</dbReference>
<feature type="region of interest" description="Disordered" evidence="6">
    <location>
        <begin position="111"/>
        <end position="132"/>
    </location>
</feature>
<gene>
    <name evidence="8" type="ORF">ISN44_As04g032980</name>
</gene>